<dbReference type="AlphaFoldDB" id="A0A484N3A5"/>
<feature type="region of interest" description="Disordered" evidence="1">
    <location>
        <begin position="74"/>
        <end position="93"/>
    </location>
</feature>
<proteinExistence type="predicted"/>
<protein>
    <submittedName>
        <fullName evidence="2">Uncharacterized protein</fullName>
    </submittedName>
</protein>
<dbReference type="EMBL" id="OOIL02005477">
    <property type="protein sequence ID" value="VFQ94758.1"/>
    <property type="molecule type" value="Genomic_DNA"/>
</dbReference>
<evidence type="ECO:0000313" key="3">
    <source>
        <dbReference type="Proteomes" id="UP000595140"/>
    </source>
</evidence>
<organism evidence="2 3">
    <name type="scientific">Cuscuta campestris</name>
    <dbReference type="NCBI Taxonomy" id="132261"/>
    <lineage>
        <taxon>Eukaryota</taxon>
        <taxon>Viridiplantae</taxon>
        <taxon>Streptophyta</taxon>
        <taxon>Embryophyta</taxon>
        <taxon>Tracheophyta</taxon>
        <taxon>Spermatophyta</taxon>
        <taxon>Magnoliopsida</taxon>
        <taxon>eudicotyledons</taxon>
        <taxon>Gunneridae</taxon>
        <taxon>Pentapetalae</taxon>
        <taxon>asterids</taxon>
        <taxon>lamiids</taxon>
        <taxon>Solanales</taxon>
        <taxon>Convolvulaceae</taxon>
        <taxon>Cuscuteae</taxon>
        <taxon>Cuscuta</taxon>
        <taxon>Cuscuta subgen. Grammica</taxon>
        <taxon>Cuscuta sect. Cleistogrammica</taxon>
    </lineage>
</organism>
<reference evidence="2 3" key="1">
    <citation type="submission" date="2018-04" db="EMBL/GenBank/DDBJ databases">
        <authorList>
            <person name="Vogel A."/>
        </authorList>
    </citation>
    <scope>NUCLEOTIDE SEQUENCE [LARGE SCALE GENOMIC DNA]</scope>
</reference>
<feature type="region of interest" description="Disordered" evidence="1">
    <location>
        <begin position="100"/>
        <end position="124"/>
    </location>
</feature>
<evidence type="ECO:0000256" key="1">
    <source>
        <dbReference type="SAM" id="MobiDB-lite"/>
    </source>
</evidence>
<name>A0A484N3A5_9ASTE</name>
<keyword evidence="3" id="KW-1185">Reference proteome</keyword>
<accession>A0A484N3A5</accession>
<dbReference type="Proteomes" id="UP000595140">
    <property type="component" value="Unassembled WGS sequence"/>
</dbReference>
<evidence type="ECO:0000313" key="2">
    <source>
        <dbReference type="EMBL" id="VFQ94758.1"/>
    </source>
</evidence>
<sequence>MFRPPTRYLTQIAYNKEDKEARPRKQHTIPMTLHELSQAMFAFQDSVDSRLRSMETLLLVQQWQVEEILEYTREQGTKKAEHGAGSSFGLERASEKIKSTFGPKISEMGPRSRNSREAQWTKASRRPTWMLGQVGRLELDALAGLQIKEATWQAANGRAA</sequence>
<gene>
    <name evidence="2" type="ORF">CCAM_LOCUS36534</name>
</gene>